<organism evidence="2 3">
    <name type="scientific">Shewanella violacea (strain JCM 10179 / CIP 106290 / LMG 19151 / DSS12)</name>
    <dbReference type="NCBI Taxonomy" id="637905"/>
    <lineage>
        <taxon>Bacteria</taxon>
        <taxon>Pseudomonadati</taxon>
        <taxon>Pseudomonadota</taxon>
        <taxon>Gammaproteobacteria</taxon>
        <taxon>Alteromonadales</taxon>
        <taxon>Shewanellaceae</taxon>
        <taxon>Shewanella</taxon>
    </lineage>
</organism>
<dbReference type="RefSeq" id="WP_013051824.1">
    <property type="nucleotide sequence ID" value="NC_014012.1"/>
</dbReference>
<reference evidence="3" key="1">
    <citation type="journal article" date="2010" name="Mol. Biosyst.">
        <title>Complete genome sequence and comparative analysis of Shewanella violacea, a psychrophilic and piezophilic bacterium from deep sea floor sediments.</title>
        <authorList>
            <person name="Aono E."/>
            <person name="Baba T."/>
            <person name="Ara T."/>
            <person name="Nishi T."/>
            <person name="Nakamichi T."/>
            <person name="Inamoto E."/>
            <person name="Toyonaga H."/>
            <person name="Hasegawa M."/>
            <person name="Takai Y."/>
            <person name="Okumura Y."/>
            <person name="Baba M."/>
            <person name="Tomita M."/>
            <person name="Kato C."/>
            <person name="Oshima T."/>
            <person name="Nakasone K."/>
            <person name="Mori H."/>
        </authorList>
    </citation>
    <scope>NUCLEOTIDE SEQUENCE [LARGE SCALE GENOMIC DNA]</scope>
    <source>
        <strain evidence="3">JCM 10179 / CIP 106290 / LMG 19151 / DSS12</strain>
    </source>
</reference>
<evidence type="ECO:0000313" key="3">
    <source>
        <dbReference type="Proteomes" id="UP000002350"/>
    </source>
</evidence>
<dbReference type="Proteomes" id="UP000002350">
    <property type="component" value="Chromosome"/>
</dbReference>
<dbReference type="Gene3D" id="3.30.450.20">
    <property type="entry name" value="PAS domain"/>
    <property type="match status" value="1"/>
</dbReference>
<keyword evidence="3" id="KW-1185">Reference proteome</keyword>
<dbReference type="KEGG" id="svo:SVI_2550"/>
<protein>
    <recommendedName>
        <fullName evidence="1">PAS fold-4 domain-containing protein</fullName>
    </recommendedName>
</protein>
<accession>D4ZLH2</accession>
<sequence length="286" mass="32807">MTDIEEALALLVAPCTDERFFQRALKALALVTQCRWAAFCRPSHKGKIIEIVAFCDLQHNLPGFEFDLQGSPCESIYQLKYPNCHILYPDGLQRTFPNSPWIKKLGANSYQAEIILNEDKTPIGHILVMDTLSQTETMKSREFFRLLAHRIAVEYNRLLISREMEVHKQMIAHTEQLMSFVDLNYQYRVISKGYKKVFNRTASSLIGTSVAELHGKDVFVDHLKPLIDRALKGETLTAQTKIHPPHLCEPIYLNIHHNPHYDDQGEIVGVIISAHKITDLHHAKER</sequence>
<dbReference type="HOGENOM" id="CLU_972850_0_0_6"/>
<name>D4ZLH2_SHEVD</name>
<dbReference type="SUPFAM" id="SSF55785">
    <property type="entry name" value="PYP-like sensor domain (PAS domain)"/>
    <property type="match status" value="1"/>
</dbReference>
<evidence type="ECO:0000259" key="1">
    <source>
        <dbReference type="Pfam" id="PF08448"/>
    </source>
</evidence>
<dbReference type="EMBL" id="AP011177">
    <property type="protein sequence ID" value="BAJ02521.1"/>
    <property type="molecule type" value="Genomic_DNA"/>
</dbReference>
<gene>
    <name evidence="2" type="ordered locus">SVI_2550</name>
</gene>
<dbReference type="InterPro" id="IPR035965">
    <property type="entry name" value="PAS-like_dom_sf"/>
</dbReference>
<feature type="domain" description="PAS fold-4" evidence="1">
    <location>
        <begin position="177"/>
        <end position="281"/>
    </location>
</feature>
<proteinExistence type="predicted"/>
<dbReference type="SUPFAM" id="SSF55781">
    <property type="entry name" value="GAF domain-like"/>
    <property type="match status" value="1"/>
</dbReference>
<dbReference type="Pfam" id="PF08448">
    <property type="entry name" value="PAS_4"/>
    <property type="match status" value="1"/>
</dbReference>
<dbReference type="AlphaFoldDB" id="D4ZLH2"/>
<dbReference type="InterPro" id="IPR013656">
    <property type="entry name" value="PAS_4"/>
</dbReference>
<dbReference type="STRING" id="637905.SVI_2550"/>
<dbReference type="eggNOG" id="COG4191">
    <property type="taxonomic scope" value="Bacteria"/>
</dbReference>
<dbReference type="OrthoDB" id="92309at2"/>
<evidence type="ECO:0000313" key="2">
    <source>
        <dbReference type="EMBL" id="BAJ02521.1"/>
    </source>
</evidence>